<name>A0A6J4KI01_9BACT</name>
<reference evidence="1" key="1">
    <citation type="submission" date="2020-02" db="EMBL/GenBank/DDBJ databases">
        <authorList>
            <person name="Meier V. D."/>
        </authorList>
    </citation>
    <scope>NUCLEOTIDE SEQUENCE</scope>
    <source>
        <strain evidence="1">AVDCRST_MAG89</strain>
    </source>
</reference>
<dbReference type="AlphaFoldDB" id="A0A6J4KI01"/>
<protein>
    <recommendedName>
        <fullName evidence="2">Capsule biosynthesis protein</fullName>
    </recommendedName>
</protein>
<sequence>MKMDLLTEIPDNLTRGWRALQRRLAGRGGDTPAAEPDELSFWSALLGRESAQWEAARKAAENGPRVLMATGLGGHLFASSTESTLAAALTLRGARVEMLLCDALLPACQLSKLAAVSPEQLVGERPQPRCGSCRSASSKIFEPFGLPIHWYGQMVTPEQAEEARRTAADIPAERIGTYKWDGLAVGEHALAGALRYYARGDLHGEPAGESVLRRYLESSLLSVYAVRGLLERHRFDVACFHHGIYVPQGLVGEVCRRHGVRVVNWNPAYRKHCFIFSHGNTYHHTMITEPTGDWEHIPWTPELESEAMAYLKSRWYGTQDWIWFHEKPQEDVEHIARETGIDFSKPCIGMLTNVMWDAQLHYRSNAFPDMLAWVLQTIEYFAKRPELQLVIRVHPAEIRGSIPSRQPLVAEIERAFPTLPRNVFVVPPESQVSTYALMER</sequence>
<accession>A0A6J4KI01</accession>
<gene>
    <name evidence="1" type="ORF">AVDCRST_MAG89-841</name>
</gene>
<dbReference type="EMBL" id="CADCTV010000183">
    <property type="protein sequence ID" value="CAA9306636.1"/>
    <property type="molecule type" value="Genomic_DNA"/>
</dbReference>
<organism evidence="1">
    <name type="scientific">uncultured Gemmatimonadota bacterium</name>
    <dbReference type="NCBI Taxonomy" id="203437"/>
    <lineage>
        <taxon>Bacteria</taxon>
        <taxon>Pseudomonadati</taxon>
        <taxon>Gemmatimonadota</taxon>
        <taxon>environmental samples</taxon>
    </lineage>
</organism>
<feature type="non-terminal residue" evidence="1">
    <location>
        <position position="440"/>
    </location>
</feature>
<evidence type="ECO:0008006" key="2">
    <source>
        <dbReference type="Google" id="ProtNLM"/>
    </source>
</evidence>
<proteinExistence type="predicted"/>
<evidence type="ECO:0000313" key="1">
    <source>
        <dbReference type="EMBL" id="CAA9306636.1"/>
    </source>
</evidence>